<keyword evidence="3" id="KW-1185">Reference proteome</keyword>
<dbReference type="Proteomes" id="UP000736583">
    <property type="component" value="Unassembled WGS sequence"/>
</dbReference>
<gene>
    <name evidence="2" type="ORF">KQI89_00415</name>
</gene>
<evidence type="ECO:0000313" key="2">
    <source>
        <dbReference type="EMBL" id="MBU5590219.1"/>
    </source>
</evidence>
<dbReference type="RefSeq" id="WP_216455468.1">
    <property type="nucleotide sequence ID" value="NZ_JAHLQL010000001.1"/>
</dbReference>
<dbReference type="EMBL" id="JAHLQL010000001">
    <property type="protein sequence ID" value="MBU5590219.1"/>
    <property type="molecule type" value="Genomic_DNA"/>
</dbReference>
<dbReference type="PIRSF" id="PIRSF001359">
    <property type="entry name" value="F_bP_aldolase_II"/>
    <property type="match status" value="1"/>
</dbReference>
<accession>A0ABS6EVG9</accession>
<dbReference type="InterPro" id="IPR050246">
    <property type="entry name" value="Class_II_FBP_aldolase"/>
</dbReference>
<protein>
    <submittedName>
        <fullName evidence="2">Class II fructose-bisphosphate aldolase</fullName>
    </submittedName>
</protein>
<evidence type="ECO:0000313" key="3">
    <source>
        <dbReference type="Proteomes" id="UP000736583"/>
    </source>
</evidence>
<proteinExistence type="predicted"/>
<sequence>MLVNLSEVLNKARKEKYAVPAFDCTEDVLIRTILDTAEEKKSPVILMLLEHDLKGKGIDYITSMIKGVESKYNIPIVMHLDHATDIDFIKKAIDYGFTSVMYDGSMLSFEENIKNTKIVVDMAKGKGVSVEAELGHVAGKEIDGSYAGEMALTEPSQVKEFIDRTGIDALAVSIGTSHGVYVSMPNLNIERLREINEISTVPLVLHGGSGTPEDQVKEAIVNGITKINLYADLRIAMFKGLKTSCETQKRVDPLPDQVFKPVKDELRKTIIEKIELAMSQDKI</sequence>
<dbReference type="Pfam" id="PF01116">
    <property type="entry name" value="F_bP_aldolase"/>
    <property type="match status" value="1"/>
</dbReference>
<dbReference type="InterPro" id="IPR000771">
    <property type="entry name" value="FBA_II"/>
</dbReference>
<evidence type="ECO:0000256" key="1">
    <source>
        <dbReference type="ARBA" id="ARBA00001947"/>
    </source>
</evidence>
<organism evidence="2 3">
    <name type="scientific">Clostridium simiarum</name>
    <dbReference type="NCBI Taxonomy" id="2841506"/>
    <lineage>
        <taxon>Bacteria</taxon>
        <taxon>Bacillati</taxon>
        <taxon>Bacillota</taxon>
        <taxon>Clostridia</taxon>
        <taxon>Eubacteriales</taxon>
        <taxon>Clostridiaceae</taxon>
        <taxon>Clostridium</taxon>
    </lineage>
</organism>
<reference evidence="2 3" key="1">
    <citation type="submission" date="2021-06" db="EMBL/GenBank/DDBJ databases">
        <authorList>
            <person name="Sun Q."/>
            <person name="Li D."/>
        </authorList>
    </citation>
    <scope>NUCLEOTIDE SEQUENCE [LARGE SCALE GENOMIC DNA]</scope>
    <source>
        <strain evidence="2 3">MSJ-4</strain>
    </source>
</reference>
<dbReference type="PANTHER" id="PTHR30304">
    <property type="entry name" value="D-TAGATOSE-1,6-BISPHOSPHATE ALDOLASE"/>
    <property type="match status" value="1"/>
</dbReference>
<dbReference type="PANTHER" id="PTHR30304:SF0">
    <property type="entry name" value="D-TAGATOSE-1,6-BISPHOSPHATE ALDOLASE SUBUNIT GATY-RELATED"/>
    <property type="match status" value="1"/>
</dbReference>
<comment type="caution">
    <text evidence="2">The sequence shown here is derived from an EMBL/GenBank/DDBJ whole genome shotgun (WGS) entry which is preliminary data.</text>
</comment>
<name>A0ABS6EVG9_9CLOT</name>
<comment type="cofactor">
    <cofactor evidence="1">
        <name>Zn(2+)</name>
        <dbReference type="ChEBI" id="CHEBI:29105"/>
    </cofactor>
</comment>
<dbReference type="CDD" id="cd00947">
    <property type="entry name" value="TBP_aldolase_IIB"/>
    <property type="match status" value="1"/>
</dbReference>
<dbReference type="NCBIfam" id="TIGR00167">
    <property type="entry name" value="cbbA"/>
    <property type="match status" value="1"/>
</dbReference>
<dbReference type="PROSITE" id="PS00602">
    <property type="entry name" value="ALDOLASE_CLASS_II_1"/>
    <property type="match status" value="1"/>
</dbReference>